<dbReference type="EMBL" id="CAKLBY020000071">
    <property type="protein sequence ID" value="CAK7923895.1"/>
    <property type="molecule type" value="Genomic_DNA"/>
</dbReference>
<gene>
    <name evidence="1" type="ORF">PM001_LOCUS9045</name>
</gene>
<evidence type="ECO:0000313" key="1">
    <source>
        <dbReference type="EMBL" id="CAK7923895.1"/>
    </source>
</evidence>
<reference evidence="1" key="1">
    <citation type="submission" date="2024-01" db="EMBL/GenBank/DDBJ databases">
        <authorList>
            <person name="Webb A."/>
        </authorList>
    </citation>
    <scope>NUCLEOTIDE SEQUENCE</scope>
    <source>
        <strain evidence="1">Pm1</strain>
    </source>
</reference>
<organism evidence="1 2">
    <name type="scientific">Peronospora matthiolae</name>
    <dbReference type="NCBI Taxonomy" id="2874970"/>
    <lineage>
        <taxon>Eukaryota</taxon>
        <taxon>Sar</taxon>
        <taxon>Stramenopiles</taxon>
        <taxon>Oomycota</taxon>
        <taxon>Peronosporomycetes</taxon>
        <taxon>Peronosporales</taxon>
        <taxon>Peronosporaceae</taxon>
        <taxon>Peronospora</taxon>
    </lineage>
</organism>
<evidence type="ECO:0000313" key="2">
    <source>
        <dbReference type="Proteomes" id="UP001162060"/>
    </source>
</evidence>
<accession>A0AAV1TRT6</accession>
<dbReference type="Proteomes" id="UP001162060">
    <property type="component" value="Unassembled WGS sequence"/>
</dbReference>
<name>A0AAV1TRT6_9STRA</name>
<comment type="caution">
    <text evidence="1">The sequence shown here is derived from an EMBL/GenBank/DDBJ whole genome shotgun (WGS) entry which is preliminary data.</text>
</comment>
<proteinExistence type="predicted"/>
<sequence length="57" mass="6755">MEAALEQQMIQNRQLNEDLQEVRTSASPFVQSVQSKFDRLRARYEDEIKRSKAFHEA</sequence>
<dbReference type="AlphaFoldDB" id="A0AAV1TRT6"/>
<protein>
    <submittedName>
        <fullName evidence="1">Uncharacterized protein</fullName>
    </submittedName>
</protein>